<keyword evidence="10 13" id="KW-0067">ATP-binding</keyword>
<comment type="catalytic activity">
    <reaction evidence="12 13">
        <text>L-threonine + hydrogencarbonate + ATP = L-threonylcarbamoyladenylate + diphosphate + H2O</text>
        <dbReference type="Rhea" id="RHEA:36407"/>
        <dbReference type="ChEBI" id="CHEBI:15377"/>
        <dbReference type="ChEBI" id="CHEBI:17544"/>
        <dbReference type="ChEBI" id="CHEBI:30616"/>
        <dbReference type="ChEBI" id="CHEBI:33019"/>
        <dbReference type="ChEBI" id="CHEBI:57926"/>
        <dbReference type="ChEBI" id="CHEBI:73682"/>
        <dbReference type="EC" id="2.7.7.87"/>
    </reaction>
</comment>
<dbReference type="Proteomes" id="UP000463224">
    <property type="component" value="Unassembled WGS sequence"/>
</dbReference>
<evidence type="ECO:0000256" key="2">
    <source>
        <dbReference type="ARBA" id="ARBA00007663"/>
    </source>
</evidence>
<dbReference type="Pfam" id="PF03481">
    <property type="entry name" value="Sua5_C"/>
    <property type="match status" value="1"/>
</dbReference>
<proteinExistence type="inferred from homology"/>
<keyword evidence="9 13" id="KW-0547">Nucleotide-binding</keyword>
<dbReference type="GO" id="GO:0006450">
    <property type="term" value="P:regulation of translational fidelity"/>
    <property type="evidence" value="ECO:0007669"/>
    <property type="project" value="TreeGrafter"/>
</dbReference>
<gene>
    <name evidence="16" type="ORF">GN330_16055</name>
</gene>
<evidence type="ECO:0000259" key="15">
    <source>
        <dbReference type="PROSITE" id="PS51163"/>
    </source>
</evidence>
<feature type="domain" description="YrdC-like" evidence="15">
    <location>
        <begin position="8"/>
        <end position="194"/>
    </location>
</feature>
<evidence type="ECO:0000256" key="1">
    <source>
        <dbReference type="ARBA" id="ARBA00004496"/>
    </source>
</evidence>
<evidence type="ECO:0000256" key="8">
    <source>
        <dbReference type="ARBA" id="ARBA00022695"/>
    </source>
</evidence>
<evidence type="ECO:0000256" key="12">
    <source>
        <dbReference type="ARBA" id="ARBA00048366"/>
    </source>
</evidence>
<feature type="binding site" evidence="14">
    <location>
        <position position="136"/>
    </location>
    <ligand>
        <name>L-threonine</name>
        <dbReference type="ChEBI" id="CHEBI:57926"/>
    </ligand>
</feature>
<dbReference type="GO" id="GO:0000049">
    <property type="term" value="F:tRNA binding"/>
    <property type="evidence" value="ECO:0007669"/>
    <property type="project" value="TreeGrafter"/>
</dbReference>
<dbReference type="InterPro" id="IPR017945">
    <property type="entry name" value="DHBP_synth_RibB-like_a/b_dom"/>
</dbReference>
<dbReference type="InterPro" id="IPR006070">
    <property type="entry name" value="Sua5-like_dom"/>
</dbReference>
<evidence type="ECO:0000313" key="17">
    <source>
        <dbReference type="Proteomes" id="UP000463224"/>
    </source>
</evidence>
<dbReference type="PIRSF" id="PIRSF004930">
    <property type="entry name" value="Tln_factor_SUA5"/>
    <property type="match status" value="1"/>
</dbReference>
<evidence type="ECO:0000256" key="4">
    <source>
        <dbReference type="ARBA" id="ARBA00015492"/>
    </source>
</evidence>
<dbReference type="EMBL" id="WPHG01000003">
    <property type="protein sequence ID" value="MVA98761.1"/>
    <property type="molecule type" value="Genomic_DNA"/>
</dbReference>
<evidence type="ECO:0000256" key="10">
    <source>
        <dbReference type="ARBA" id="ARBA00022840"/>
    </source>
</evidence>
<feature type="binding site" evidence="14">
    <location>
        <position position="146"/>
    </location>
    <ligand>
        <name>ATP</name>
        <dbReference type="ChEBI" id="CHEBI:30616"/>
    </ligand>
</feature>
<feature type="binding site" evidence="14">
    <location>
        <position position="190"/>
    </location>
    <ligand>
        <name>ATP</name>
        <dbReference type="ChEBI" id="CHEBI:30616"/>
    </ligand>
</feature>
<dbReference type="GO" id="GO:0005737">
    <property type="term" value="C:cytoplasm"/>
    <property type="evidence" value="ECO:0007669"/>
    <property type="project" value="UniProtKB-SubCell"/>
</dbReference>
<feature type="binding site" evidence="14">
    <location>
        <position position="62"/>
    </location>
    <ligand>
        <name>L-threonine</name>
        <dbReference type="ChEBI" id="CHEBI:57926"/>
    </ligand>
</feature>
<comment type="similarity">
    <text evidence="2 13">Belongs to the SUA5 family.</text>
</comment>
<accession>A0A844QLJ6</accession>
<name>A0A844QLJ6_9HYPH</name>
<evidence type="ECO:0000256" key="14">
    <source>
        <dbReference type="PIRSR" id="PIRSR004930-1"/>
    </source>
</evidence>
<keyword evidence="5 13" id="KW-0963">Cytoplasm</keyword>
<dbReference type="GO" id="GO:0003725">
    <property type="term" value="F:double-stranded RNA binding"/>
    <property type="evidence" value="ECO:0007669"/>
    <property type="project" value="UniProtKB-UniRule"/>
</dbReference>
<keyword evidence="6 13" id="KW-0808">Transferase</keyword>
<dbReference type="InterPro" id="IPR005145">
    <property type="entry name" value="Sua5_C"/>
</dbReference>
<dbReference type="Gene3D" id="3.90.870.10">
    <property type="entry name" value="DHBP synthase"/>
    <property type="match status" value="1"/>
</dbReference>
<comment type="function">
    <text evidence="13">Required for the formation of a threonylcarbamoyl group on adenosine at position 37 (t(6)A37) in tRNAs that read codons beginning with adenine.</text>
</comment>
<feature type="binding site" evidence="14">
    <location>
        <position position="176"/>
    </location>
    <ligand>
        <name>L-threonine</name>
        <dbReference type="ChEBI" id="CHEBI:57926"/>
    </ligand>
</feature>
<dbReference type="EC" id="2.7.7.87" evidence="3 13"/>
<reference evidence="16 17" key="1">
    <citation type="submission" date="2019-12" db="EMBL/GenBank/DDBJ databases">
        <title>Nitratireductor arenosus sp. nov., Isolated from sea sand, Jeju island, South Korea.</title>
        <authorList>
            <person name="Kim W."/>
        </authorList>
    </citation>
    <scope>NUCLEOTIDE SEQUENCE [LARGE SCALE GENOMIC DNA]</scope>
    <source>
        <strain evidence="16 17">CAU 1489</strain>
    </source>
</reference>
<organism evidence="16 17">
    <name type="scientific">Nitratireductor arenosus</name>
    <dbReference type="NCBI Taxonomy" id="2682096"/>
    <lineage>
        <taxon>Bacteria</taxon>
        <taxon>Pseudomonadati</taxon>
        <taxon>Pseudomonadota</taxon>
        <taxon>Alphaproteobacteria</taxon>
        <taxon>Hyphomicrobiales</taxon>
        <taxon>Phyllobacteriaceae</taxon>
        <taxon>Nitratireductor</taxon>
    </lineage>
</organism>
<dbReference type="PANTHER" id="PTHR17490:SF16">
    <property type="entry name" value="THREONYLCARBAMOYL-AMP SYNTHASE"/>
    <property type="match status" value="1"/>
</dbReference>
<dbReference type="PROSITE" id="PS51163">
    <property type="entry name" value="YRDC"/>
    <property type="match status" value="1"/>
</dbReference>
<dbReference type="NCBIfam" id="TIGR00057">
    <property type="entry name" value="L-threonylcarbamoyladenylate synthase"/>
    <property type="match status" value="1"/>
</dbReference>
<evidence type="ECO:0000256" key="7">
    <source>
        <dbReference type="ARBA" id="ARBA00022694"/>
    </source>
</evidence>
<dbReference type="InterPro" id="IPR050156">
    <property type="entry name" value="TC-AMP_synthase_SUA5"/>
</dbReference>
<feature type="binding site" evidence="14">
    <location>
        <position position="138"/>
    </location>
    <ligand>
        <name>ATP</name>
        <dbReference type="ChEBI" id="CHEBI:30616"/>
    </ligand>
</feature>
<dbReference type="SUPFAM" id="SSF55821">
    <property type="entry name" value="YrdC/RibB"/>
    <property type="match status" value="1"/>
</dbReference>
<evidence type="ECO:0000256" key="11">
    <source>
        <dbReference type="ARBA" id="ARBA00029774"/>
    </source>
</evidence>
<evidence type="ECO:0000256" key="6">
    <source>
        <dbReference type="ARBA" id="ARBA00022679"/>
    </source>
</evidence>
<feature type="binding site" evidence="14">
    <location>
        <position position="117"/>
    </location>
    <ligand>
        <name>L-threonine</name>
        <dbReference type="ChEBI" id="CHEBI:57926"/>
    </ligand>
</feature>
<keyword evidence="7 13" id="KW-0819">tRNA processing</keyword>
<comment type="caution">
    <text evidence="16">The sequence shown here is derived from an EMBL/GenBank/DDBJ whole genome shotgun (WGS) entry which is preliminary data.</text>
</comment>
<keyword evidence="17" id="KW-1185">Reference proteome</keyword>
<feature type="binding site" evidence="14">
    <location>
        <position position="30"/>
    </location>
    <ligand>
        <name>L-threonine</name>
        <dbReference type="ChEBI" id="CHEBI:57926"/>
    </ligand>
</feature>
<evidence type="ECO:0000256" key="3">
    <source>
        <dbReference type="ARBA" id="ARBA00012584"/>
    </source>
</evidence>
<dbReference type="AlphaFoldDB" id="A0A844QLJ6"/>
<dbReference type="GO" id="GO:0008033">
    <property type="term" value="P:tRNA processing"/>
    <property type="evidence" value="ECO:0007669"/>
    <property type="project" value="UniProtKB-KW"/>
</dbReference>
<feature type="binding site" evidence="14">
    <location>
        <position position="53"/>
    </location>
    <ligand>
        <name>ATP</name>
        <dbReference type="ChEBI" id="CHEBI:30616"/>
    </ligand>
</feature>
<keyword evidence="8 13" id="KW-0548">Nucleotidyltransferase</keyword>
<evidence type="ECO:0000256" key="5">
    <source>
        <dbReference type="ARBA" id="ARBA00022490"/>
    </source>
</evidence>
<dbReference type="GO" id="GO:0061710">
    <property type="term" value="F:L-threonylcarbamoyladenylate synthase"/>
    <property type="evidence" value="ECO:0007669"/>
    <property type="project" value="UniProtKB-EC"/>
</dbReference>
<dbReference type="RefSeq" id="WP_156713659.1">
    <property type="nucleotide sequence ID" value="NZ_WPHG01000003.1"/>
</dbReference>
<dbReference type="GO" id="GO:0005524">
    <property type="term" value="F:ATP binding"/>
    <property type="evidence" value="ECO:0007669"/>
    <property type="project" value="UniProtKB-UniRule"/>
</dbReference>
<evidence type="ECO:0000256" key="9">
    <source>
        <dbReference type="ARBA" id="ARBA00022741"/>
    </source>
</evidence>
<comment type="subcellular location">
    <subcellularLocation>
        <location evidence="1 13">Cytoplasm</location>
    </subcellularLocation>
</comment>
<dbReference type="InterPro" id="IPR038385">
    <property type="entry name" value="Sua5/YwlC_C"/>
</dbReference>
<dbReference type="Pfam" id="PF01300">
    <property type="entry name" value="Sua5_yciO_yrdC"/>
    <property type="match status" value="1"/>
</dbReference>
<evidence type="ECO:0000313" key="16">
    <source>
        <dbReference type="EMBL" id="MVA98761.1"/>
    </source>
</evidence>
<protein>
    <recommendedName>
        <fullName evidence="4 13">Threonylcarbamoyl-AMP synthase</fullName>
        <shortName evidence="13">TC-AMP synthase</shortName>
        <ecNumber evidence="3 13">2.7.7.87</ecNumber>
    </recommendedName>
    <alternativeName>
        <fullName evidence="11 13">L-threonylcarbamoyladenylate synthase</fullName>
    </alternativeName>
</protein>
<feature type="binding site" evidence="14">
    <location>
        <position position="225"/>
    </location>
    <ligand>
        <name>ATP</name>
        <dbReference type="ChEBI" id="CHEBI:30616"/>
    </ligand>
</feature>
<dbReference type="InterPro" id="IPR010923">
    <property type="entry name" value="T(6)A37_SUA5"/>
</dbReference>
<dbReference type="Gene3D" id="3.40.50.11030">
    <property type="entry name" value="Threonylcarbamoyl-AMP synthase, C-terminal domain"/>
    <property type="match status" value="1"/>
</dbReference>
<dbReference type="PANTHER" id="PTHR17490">
    <property type="entry name" value="SUA5"/>
    <property type="match status" value="1"/>
</dbReference>
<feature type="binding site" evidence="14">
    <location>
        <position position="57"/>
    </location>
    <ligand>
        <name>ATP</name>
        <dbReference type="ChEBI" id="CHEBI:30616"/>
    </ligand>
</feature>
<sequence length="317" mass="32551">MADIVNEETALERAIALVHAGQPVALPTETVYGLAADATNGEAVALIFEAKGRPRFNPLIVHVADRAMAERIGRFDALSRKLAAAFWPGPLTLVVPLAPEAEIHPLVTAGLTSVGLRMPRGFAARLIAAGGRPLAAPSANSSGRISATTAAAVEADLGDRIALVVDGGPTPVGVESTIVKVEDGRVRLLRPGGIAAEEIEAVLGAPLLRGEAGGIEAPGMMRSHYAPRAGLRLAADAVAPGEALLAFGPKRIAGADRAVMVLNLSPVGDLREAAASLFLHLQALDRSGAPVIAAESVPQTGLGEAINDRLRRAAAPR</sequence>
<evidence type="ECO:0000256" key="13">
    <source>
        <dbReference type="PIRNR" id="PIRNR004930"/>
    </source>
</evidence>